<evidence type="ECO:0000256" key="3">
    <source>
        <dbReference type="ARBA" id="ARBA00022679"/>
    </source>
</evidence>
<evidence type="ECO:0000313" key="7">
    <source>
        <dbReference type="Proteomes" id="UP000199515"/>
    </source>
</evidence>
<dbReference type="OrthoDB" id="5488434at2"/>
<dbReference type="InterPro" id="IPR010610">
    <property type="entry name" value="EryCIII-like_C"/>
</dbReference>
<dbReference type="CDD" id="cd03784">
    <property type="entry name" value="GT1_Gtf-like"/>
    <property type="match status" value="1"/>
</dbReference>
<dbReference type="PANTHER" id="PTHR48050:SF13">
    <property type="entry name" value="STEROL 3-BETA-GLUCOSYLTRANSFERASE UGT80A2"/>
    <property type="match status" value="1"/>
</dbReference>
<dbReference type="GO" id="GO:0016758">
    <property type="term" value="F:hexosyltransferase activity"/>
    <property type="evidence" value="ECO:0007669"/>
    <property type="project" value="UniProtKB-ARBA"/>
</dbReference>
<name>A0A1H2VS19_9PSEU</name>
<evidence type="ECO:0000256" key="1">
    <source>
        <dbReference type="ARBA" id="ARBA00006962"/>
    </source>
</evidence>
<dbReference type="Gene3D" id="3.40.50.2000">
    <property type="entry name" value="Glycogen Phosphorylase B"/>
    <property type="match status" value="2"/>
</dbReference>
<protein>
    <submittedName>
        <fullName evidence="6">Glycosyltransferase</fullName>
    </submittedName>
</protein>
<organism evidence="6 7">
    <name type="scientific">Amycolatopsis xylanica</name>
    <dbReference type="NCBI Taxonomy" id="589385"/>
    <lineage>
        <taxon>Bacteria</taxon>
        <taxon>Bacillati</taxon>
        <taxon>Actinomycetota</taxon>
        <taxon>Actinomycetes</taxon>
        <taxon>Pseudonocardiales</taxon>
        <taxon>Pseudonocardiaceae</taxon>
        <taxon>Amycolatopsis</taxon>
    </lineage>
</organism>
<dbReference type="STRING" id="589385.SAMN05421504_1011313"/>
<dbReference type="AlphaFoldDB" id="A0A1H2VS19"/>
<keyword evidence="2" id="KW-0328">Glycosyltransferase</keyword>
<dbReference type="Pfam" id="PF06722">
    <property type="entry name" value="EryCIII-like_C"/>
    <property type="match status" value="1"/>
</dbReference>
<evidence type="ECO:0000313" key="6">
    <source>
        <dbReference type="EMBL" id="SDW71068.1"/>
    </source>
</evidence>
<evidence type="ECO:0000259" key="4">
    <source>
        <dbReference type="Pfam" id="PF06722"/>
    </source>
</evidence>
<dbReference type="PANTHER" id="PTHR48050">
    <property type="entry name" value="STEROL 3-BETA-GLUCOSYLTRANSFERASE"/>
    <property type="match status" value="1"/>
</dbReference>
<evidence type="ECO:0000259" key="5">
    <source>
        <dbReference type="Pfam" id="PF21036"/>
    </source>
</evidence>
<dbReference type="EMBL" id="FNON01000001">
    <property type="protein sequence ID" value="SDW71068.1"/>
    <property type="molecule type" value="Genomic_DNA"/>
</dbReference>
<feature type="domain" description="Erythromycin biosynthesis protein CIII-like C-terminal" evidence="4">
    <location>
        <begin position="266"/>
        <end position="413"/>
    </location>
</feature>
<dbReference type="SUPFAM" id="SSF53756">
    <property type="entry name" value="UDP-Glycosyltransferase/glycogen phosphorylase"/>
    <property type="match status" value="1"/>
</dbReference>
<dbReference type="InterPro" id="IPR002213">
    <property type="entry name" value="UDP_glucos_trans"/>
</dbReference>
<accession>A0A1H2VS19</accession>
<gene>
    <name evidence="6" type="ORF">SAMN05421504_1011313</name>
</gene>
<dbReference type="Pfam" id="PF21036">
    <property type="entry name" value="EryCIII-like_N"/>
    <property type="match status" value="1"/>
</dbReference>
<comment type="similarity">
    <text evidence="1">Belongs to the glycosyltransferase 28 family.</text>
</comment>
<reference evidence="6 7" key="1">
    <citation type="submission" date="2016-10" db="EMBL/GenBank/DDBJ databases">
        <authorList>
            <person name="de Groot N.N."/>
        </authorList>
    </citation>
    <scope>NUCLEOTIDE SEQUENCE [LARGE SCALE GENOMIC DNA]</scope>
    <source>
        <strain evidence="6 7">CPCC 202699</strain>
    </source>
</reference>
<dbReference type="GO" id="GO:0008194">
    <property type="term" value="F:UDP-glycosyltransferase activity"/>
    <property type="evidence" value="ECO:0007669"/>
    <property type="project" value="InterPro"/>
</dbReference>
<keyword evidence="3 6" id="KW-0808">Transferase</keyword>
<dbReference type="Proteomes" id="UP000199515">
    <property type="component" value="Unassembled WGS sequence"/>
</dbReference>
<sequence length="414" mass="44767">MRILITTFAWKPHFLPIVPLAWAARLAGHEVRVAASPTLTAAIGESGLPAVPIGGDPRDAFAKTAVKFEPPNAARKAEPAAPEPWPLDWPGRPECLTDEQRAHFRRTSQWSSIMAEDQLEDLLAFAKSWRPDVVLHDSTQFAGPVVASALGRPNVRYLMGHNGYQRVDTAYTREPTEDYLRLFDLVGAEPRIEPATWLDPCPPRLQFPYPHGENAKIERIAYVPYNGPGVVPEWVDTEPSRPRVCLTWGLTDTELSGSAMLDEYRQTIESIRGLDVEVVLAVSPALRDLLGELPAGVRAAVGVPLHAVLAHCGAIVHHGGAGTTMTAAALGVPQLITTNFPNNIALAARLEDAGAARYRHADEVPAGAEGADLTKAEVGELLEPRYAKAAALLAQHVAEQPSPAEVVSRLEELG</sequence>
<dbReference type="GO" id="GO:0017000">
    <property type="term" value="P:antibiotic biosynthetic process"/>
    <property type="evidence" value="ECO:0007669"/>
    <property type="project" value="UniProtKB-ARBA"/>
</dbReference>
<feature type="domain" description="Erythromycin biosynthesis protein CIII-like N-terminal" evidence="5">
    <location>
        <begin position="22"/>
        <end position="249"/>
    </location>
</feature>
<dbReference type="RefSeq" id="WP_091287589.1">
    <property type="nucleotide sequence ID" value="NZ_FNON01000001.1"/>
</dbReference>
<evidence type="ECO:0000256" key="2">
    <source>
        <dbReference type="ARBA" id="ARBA00022676"/>
    </source>
</evidence>
<proteinExistence type="inferred from homology"/>
<dbReference type="InterPro" id="IPR048284">
    <property type="entry name" value="EryCIII-like_N"/>
</dbReference>
<dbReference type="InterPro" id="IPR050426">
    <property type="entry name" value="Glycosyltransferase_28"/>
</dbReference>
<keyword evidence="7" id="KW-1185">Reference proteome</keyword>